<evidence type="ECO:0000259" key="3">
    <source>
        <dbReference type="PROSITE" id="PS50943"/>
    </source>
</evidence>
<dbReference type="Proteomes" id="UP000321183">
    <property type="component" value="Plasmid pRA1"/>
</dbReference>
<dbReference type="PANTHER" id="PTHR46558:SF11">
    <property type="entry name" value="HTH-TYPE TRANSCRIPTIONAL REGULATOR XRE"/>
    <property type="match status" value="1"/>
</dbReference>
<evidence type="ECO:0000256" key="2">
    <source>
        <dbReference type="SAM" id="MobiDB-lite"/>
    </source>
</evidence>
<evidence type="ECO:0000313" key="5">
    <source>
        <dbReference type="Proteomes" id="UP000321183"/>
    </source>
</evidence>
<dbReference type="AlphaFoldDB" id="A0A510GE90"/>
<gene>
    <name evidence="4" type="ORF">RAS_p550</name>
</gene>
<protein>
    <recommendedName>
        <fullName evidence="3">HTH cro/C1-type domain-containing protein</fullName>
    </recommendedName>
</protein>
<organism evidence="4 5">
    <name type="scientific">Rickettsia asiatica</name>
    <dbReference type="NCBI Taxonomy" id="238800"/>
    <lineage>
        <taxon>Bacteria</taxon>
        <taxon>Pseudomonadati</taxon>
        <taxon>Pseudomonadota</taxon>
        <taxon>Alphaproteobacteria</taxon>
        <taxon>Rickettsiales</taxon>
        <taxon>Rickettsiaceae</taxon>
        <taxon>Rickettsieae</taxon>
        <taxon>Rickettsia</taxon>
        <taxon>spotted fever group</taxon>
    </lineage>
</organism>
<dbReference type="EMBL" id="AP019564">
    <property type="protein sequence ID" value="BBJ32459.1"/>
    <property type="molecule type" value="Genomic_DNA"/>
</dbReference>
<feature type="compositionally biased region" description="Basic and acidic residues" evidence="2">
    <location>
        <begin position="179"/>
        <end position="189"/>
    </location>
</feature>
<dbReference type="Gene3D" id="1.10.260.40">
    <property type="entry name" value="lambda repressor-like DNA-binding domains"/>
    <property type="match status" value="2"/>
</dbReference>
<dbReference type="InterPro" id="IPR001387">
    <property type="entry name" value="Cro/C1-type_HTH"/>
</dbReference>
<feature type="compositionally biased region" description="Polar residues" evidence="2">
    <location>
        <begin position="192"/>
        <end position="210"/>
    </location>
</feature>
<dbReference type="PANTHER" id="PTHR46558">
    <property type="entry name" value="TRACRIPTIONAL REGULATORY PROTEIN-RELATED-RELATED"/>
    <property type="match status" value="1"/>
</dbReference>
<evidence type="ECO:0000313" key="4">
    <source>
        <dbReference type="EMBL" id="BBJ32459.1"/>
    </source>
</evidence>
<keyword evidence="1" id="KW-0238">DNA-binding</keyword>
<accession>A0A510GE90</accession>
<dbReference type="SMART" id="SM00530">
    <property type="entry name" value="HTH_XRE"/>
    <property type="match status" value="2"/>
</dbReference>
<keyword evidence="4" id="KW-0614">Plasmid</keyword>
<evidence type="ECO:0000256" key="1">
    <source>
        <dbReference type="ARBA" id="ARBA00023125"/>
    </source>
</evidence>
<proteinExistence type="predicted"/>
<dbReference type="RefSeq" id="WP_032139686.1">
    <property type="nucleotide sequence ID" value="NZ_AP019564.1"/>
</dbReference>
<reference evidence="4 5" key="1">
    <citation type="submission" date="2019-04" db="EMBL/GenBank/DDBJ databases">
        <title>Draft genome sequence of Rickettsia asiatica Maytaro1284.</title>
        <authorList>
            <person name="Thu M."/>
            <person name="Qiu Y."/>
            <person name="Nakao R."/>
        </authorList>
    </citation>
    <scope>NUCLEOTIDE SEQUENCE [LARGE SCALE GENOMIC DNA]</scope>
    <source>
        <strain evidence="4 5">Maytaro1284</strain>
        <plasmid evidence="4 5">pRA1</plasmid>
    </source>
</reference>
<dbReference type="PROSITE" id="PS50943">
    <property type="entry name" value="HTH_CROC1"/>
    <property type="match status" value="2"/>
</dbReference>
<name>A0A510GE90_9RICK</name>
<dbReference type="InterPro" id="IPR010982">
    <property type="entry name" value="Lambda_DNA-bd_dom_sf"/>
</dbReference>
<keyword evidence="5" id="KW-1185">Reference proteome</keyword>
<feature type="region of interest" description="Disordered" evidence="2">
    <location>
        <begin position="153"/>
        <end position="220"/>
    </location>
</feature>
<feature type="domain" description="HTH cro/C1-type" evidence="3">
    <location>
        <begin position="97"/>
        <end position="153"/>
    </location>
</feature>
<dbReference type="GO" id="GO:0003677">
    <property type="term" value="F:DNA binding"/>
    <property type="evidence" value="ECO:0007669"/>
    <property type="project" value="UniProtKB-KW"/>
</dbReference>
<feature type="domain" description="HTH cro/C1-type" evidence="3">
    <location>
        <begin position="45"/>
        <end position="66"/>
    </location>
</feature>
<dbReference type="SUPFAM" id="SSF47413">
    <property type="entry name" value="lambda repressor-like DNA-binding domains"/>
    <property type="match status" value="2"/>
</dbReference>
<dbReference type="Pfam" id="PF13443">
    <property type="entry name" value="HTH_26"/>
    <property type="match status" value="1"/>
</dbReference>
<dbReference type="KEGG" id="ras:RAS_p550"/>
<geneLocation type="plasmid" evidence="4 5">
    <name>pRA1</name>
</geneLocation>
<sequence>MSLGKKIQEFLTQQIENMKIKKKDFIMKCGLTQPIFNKMMQGRFSNPKLTTLTKLANFCNTSIDEILGRDPRYYKNKTKNFQHTDSGIIAENLLSVVQNTMTDLNISAAQLSNRIYVSTNTLVKFLERGAKSVPGAATTLALANFLDTSIDDMIGRRPPSRTQEQKQDIPKQLSSFSKQDFEKLSDIKHSVKSSTPQNQNLKKTTSTKSFNKQKDEGRSR</sequence>